<gene>
    <name evidence="2" type="ORF">FJV41_06475</name>
</gene>
<dbReference type="Proteomes" id="UP000315369">
    <property type="component" value="Unassembled WGS sequence"/>
</dbReference>
<protein>
    <recommendedName>
        <fullName evidence="4">Lipoprotein</fullName>
    </recommendedName>
</protein>
<comment type="caution">
    <text evidence="2">The sequence shown here is derived from an EMBL/GenBank/DDBJ whole genome shotgun (WGS) entry which is preliminary data.</text>
</comment>
<evidence type="ECO:0008006" key="4">
    <source>
        <dbReference type="Google" id="ProtNLM"/>
    </source>
</evidence>
<organism evidence="2 3">
    <name type="scientific">Myxococcus llanfairpwllgwyngyllgogerychwyrndrobwllllantysiliogogogochensis</name>
    <dbReference type="NCBI Taxonomy" id="2590453"/>
    <lineage>
        <taxon>Bacteria</taxon>
        <taxon>Pseudomonadati</taxon>
        <taxon>Myxococcota</taxon>
        <taxon>Myxococcia</taxon>
        <taxon>Myxococcales</taxon>
        <taxon>Cystobacterineae</taxon>
        <taxon>Myxococcaceae</taxon>
        <taxon>Myxococcus</taxon>
    </lineage>
</organism>
<feature type="signal peptide" evidence="1">
    <location>
        <begin position="1"/>
        <end position="19"/>
    </location>
</feature>
<evidence type="ECO:0000313" key="3">
    <source>
        <dbReference type="Proteomes" id="UP000315369"/>
    </source>
</evidence>
<dbReference type="PROSITE" id="PS51257">
    <property type="entry name" value="PROKAR_LIPOPROTEIN"/>
    <property type="match status" value="1"/>
</dbReference>
<evidence type="ECO:0000256" key="1">
    <source>
        <dbReference type="SAM" id="SignalP"/>
    </source>
</evidence>
<proteinExistence type="predicted"/>
<sequence length="143" mass="16126">MSRRAALLPLCLLLLACHAEQEPLTPPLAGDSCYEHVRRLAAHDPCSPAGYACGMTRAWVTEVFEGLERQSSEYKFDDGIDGSRAGYRVVHGDELQGVFQHHAGRDETVIYRVRHTGTEDHVVTIEQLPRGQGYRIYPWTRHP</sequence>
<keyword evidence="3" id="KW-1185">Reference proteome</keyword>
<dbReference type="EMBL" id="VIFM01000017">
    <property type="protein sequence ID" value="TQF16795.1"/>
    <property type="molecule type" value="Genomic_DNA"/>
</dbReference>
<feature type="chain" id="PRO_5022038019" description="Lipoprotein" evidence="1">
    <location>
        <begin position="20"/>
        <end position="143"/>
    </location>
</feature>
<accession>A0A540X695</accession>
<keyword evidence="1" id="KW-0732">Signal</keyword>
<name>A0A540X695_9BACT</name>
<evidence type="ECO:0000313" key="2">
    <source>
        <dbReference type="EMBL" id="TQF16795.1"/>
    </source>
</evidence>
<dbReference type="AlphaFoldDB" id="A0A540X695"/>
<reference evidence="2 3" key="1">
    <citation type="submission" date="2019-06" db="EMBL/GenBank/DDBJ databases">
        <authorList>
            <person name="Livingstone P."/>
            <person name="Whitworth D."/>
        </authorList>
    </citation>
    <scope>NUCLEOTIDE SEQUENCE [LARGE SCALE GENOMIC DNA]</scope>
    <source>
        <strain evidence="2 3">AM401</strain>
    </source>
</reference>